<dbReference type="GO" id="GO:0005886">
    <property type="term" value="C:plasma membrane"/>
    <property type="evidence" value="ECO:0007669"/>
    <property type="project" value="TreeGrafter"/>
</dbReference>
<accession>A0A9Q0QRT5</accession>
<feature type="transmembrane region" description="Helical" evidence="7">
    <location>
        <begin position="228"/>
        <end position="250"/>
    </location>
</feature>
<name>A0A9Q0QRT5_9MAGN</name>
<feature type="transmembrane region" description="Helical" evidence="7">
    <location>
        <begin position="160"/>
        <end position="178"/>
    </location>
</feature>
<dbReference type="FunFam" id="1.10.4160.10:FF:000001">
    <property type="entry name" value="Uracil permease, putative"/>
    <property type="match status" value="1"/>
</dbReference>
<feature type="transmembrane region" description="Helical" evidence="7">
    <location>
        <begin position="65"/>
        <end position="85"/>
    </location>
</feature>
<feature type="transmembrane region" description="Helical" evidence="7">
    <location>
        <begin position="33"/>
        <end position="53"/>
    </location>
</feature>
<dbReference type="InterPro" id="IPR001248">
    <property type="entry name" value="Pur-cyt_permease"/>
</dbReference>
<proteinExistence type="inferred from homology"/>
<feature type="transmembrane region" description="Helical" evidence="7">
    <location>
        <begin position="118"/>
        <end position="140"/>
    </location>
</feature>
<dbReference type="CDD" id="cd11485">
    <property type="entry name" value="SLC-NCS1sbd_YbbW-like"/>
    <property type="match status" value="1"/>
</dbReference>
<dbReference type="AlphaFoldDB" id="A0A9Q0QRT5"/>
<feature type="transmembrane region" description="Helical" evidence="7">
    <location>
        <begin position="420"/>
        <end position="442"/>
    </location>
</feature>
<keyword evidence="4 7" id="KW-1133">Transmembrane helix</keyword>
<protein>
    <submittedName>
        <fullName evidence="8">Uncharacterized protein</fullName>
    </submittedName>
</protein>
<evidence type="ECO:0000256" key="2">
    <source>
        <dbReference type="ARBA" id="ARBA00008974"/>
    </source>
</evidence>
<dbReference type="GO" id="GO:0015205">
    <property type="term" value="F:nucleobase transmembrane transporter activity"/>
    <property type="evidence" value="ECO:0007669"/>
    <property type="project" value="TreeGrafter"/>
</dbReference>
<comment type="caution">
    <text evidence="8">The sequence shown here is derived from an EMBL/GenBank/DDBJ whole genome shotgun (WGS) entry which is preliminary data.</text>
</comment>
<evidence type="ECO:0000256" key="3">
    <source>
        <dbReference type="ARBA" id="ARBA00022692"/>
    </source>
</evidence>
<dbReference type="OrthoDB" id="2018619at2759"/>
<dbReference type="Proteomes" id="UP001141806">
    <property type="component" value="Unassembled WGS sequence"/>
</dbReference>
<evidence type="ECO:0000313" key="8">
    <source>
        <dbReference type="EMBL" id="KAJ4969655.1"/>
    </source>
</evidence>
<evidence type="ECO:0000256" key="6">
    <source>
        <dbReference type="SAM" id="MobiDB-lite"/>
    </source>
</evidence>
<evidence type="ECO:0000256" key="4">
    <source>
        <dbReference type="ARBA" id="ARBA00022989"/>
    </source>
</evidence>
<dbReference type="Gene3D" id="1.10.4160.10">
    <property type="entry name" value="Hydantoin permease"/>
    <property type="match status" value="1"/>
</dbReference>
<evidence type="ECO:0000256" key="1">
    <source>
        <dbReference type="ARBA" id="ARBA00004141"/>
    </source>
</evidence>
<feature type="region of interest" description="Disordered" evidence="6">
    <location>
        <begin position="510"/>
        <end position="546"/>
    </location>
</feature>
<keyword evidence="9" id="KW-1185">Reference proteome</keyword>
<dbReference type="EMBL" id="JAMYWD010000005">
    <property type="protein sequence ID" value="KAJ4969655.1"/>
    <property type="molecule type" value="Genomic_DNA"/>
</dbReference>
<feature type="transmembrane region" description="Helical" evidence="7">
    <location>
        <begin position="352"/>
        <end position="369"/>
    </location>
</feature>
<feature type="transmembrane region" description="Helical" evidence="7">
    <location>
        <begin position="375"/>
        <end position="400"/>
    </location>
</feature>
<evidence type="ECO:0000313" key="9">
    <source>
        <dbReference type="Proteomes" id="UP001141806"/>
    </source>
</evidence>
<comment type="subcellular location">
    <subcellularLocation>
        <location evidence="1">Membrane</location>
        <topology evidence="1">Multi-pass membrane protein</topology>
    </subcellularLocation>
</comment>
<dbReference type="PANTHER" id="PTHR30618">
    <property type="entry name" value="NCS1 FAMILY PURINE/PYRIMIDINE TRANSPORTER"/>
    <property type="match status" value="1"/>
</dbReference>
<evidence type="ECO:0000256" key="7">
    <source>
        <dbReference type="SAM" id="Phobius"/>
    </source>
</evidence>
<gene>
    <name evidence="8" type="ORF">NE237_002754</name>
</gene>
<dbReference type="PANTHER" id="PTHR30618:SF0">
    <property type="entry name" value="PURINE-URACIL PERMEASE NCS1"/>
    <property type="match status" value="1"/>
</dbReference>
<sequence length="567" mass="62004">MASSQDSAAFYDKDSAGLANDDLRPTMPEQRTFSGWDMASLWVGLVVGVPTYYLAGSLVDLGMAWWQGIATVVVANIILLVPLVLTGHPGARYGISFPVLARSAFGIRGAHVPTLLRALVGCGWFGIETWIGGEAIFLLLPSFLKDTSFARSLPWLGTSPLAFACFLAFWMAQMAIIWKGIDGIRDLEKYSAPILILLTSSLLCWAYVKAGGLGHMLSLTSRLSSSEFWSLFFPSLTANISFWATIALNIPDFTRYAKTQTDQIVGQAGLPIFMGAFTFVGLAVTSSTKVVFGRVISNPIQLLGQIGGFFTVILAIIGISLATLTTNIAANVVAPANALVNFIPSKFTFRRGALLTALLGIVCQPWRLLQSSESFVYTWLVGYSALLGPIGGIILADYYLLRRTNLNVNDLYSTKPTGAYYYTGGYNLAAMTALIIGILPVIPGLLHKLLKLPPGFPSCFGASINFIRYFTGEVCERSLLDSFRFCSLGCKIVGTFDNFRKKKHHQGLASDEEESYSSSSSHGNKKKKVQSLSPQHRYQPNELSRFSYSKSRFDRMQFKPNITLCST</sequence>
<comment type="similarity">
    <text evidence="2">Belongs to the purine-cytosine permease (2.A.39) family.</text>
</comment>
<keyword evidence="5 7" id="KW-0472">Membrane</keyword>
<dbReference type="Pfam" id="PF02133">
    <property type="entry name" value="Transp_cyt_pur"/>
    <property type="match status" value="1"/>
</dbReference>
<evidence type="ECO:0000256" key="5">
    <source>
        <dbReference type="ARBA" id="ARBA00023136"/>
    </source>
</evidence>
<feature type="transmembrane region" description="Helical" evidence="7">
    <location>
        <begin position="190"/>
        <end position="208"/>
    </location>
</feature>
<dbReference type="InterPro" id="IPR045225">
    <property type="entry name" value="Uracil/uridine/allantoin_perm"/>
</dbReference>
<keyword evidence="3 7" id="KW-0812">Transmembrane</keyword>
<feature type="compositionally biased region" description="Polar residues" evidence="6">
    <location>
        <begin position="530"/>
        <end position="546"/>
    </location>
</feature>
<feature type="transmembrane region" description="Helical" evidence="7">
    <location>
        <begin position="270"/>
        <end position="292"/>
    </location>
</feature>
<reference evidence="8" key="1">
    <citation type="journal article" date="2023" name="Plant J.">
        <title>The genome of the king protea, Protea cynaroides.</title>
        <authorList>
            <person name="Chang J."/>
            <person name="Duong T.A."/>
            <person name="Schoeman C."/>
            <person name="Ma X."/>
            <person name="Roodt D."/>
            <person name="Barker N."/>
            <person name="Li Z."/>
            <person name="Van de Peer Y."/>
            <person name="Mizrachi E."/>
        </authorList>
    </citation>
    <scope>NUCLEOTIDE SEQUENCE</scope>
    <source>
        <tissue evidence="8">Young leaves</tissue>
    </source>
</reference>
<organism evidence="8 9">
    <name type="scientific">Protea cynaroides</name>
    <dbReference type="NCBI Taxonomy" id="273540"/>
    <lineage>
        <taxon>Eukaryota</taxon>
        <taxon>Viridiplantae</taxon>
        <taxon>Streptophyta</taxon>
        <taxon>Embryophyta</taxon>
        <taxon>Tracheophyta</taxon>
        <taxon>Spermatophyta</taxon>
        <taxon>Magnoliopsida</taxon>
        <taxon>Proteales</taxon>
        <taxon>Proteaceae</taxon>
        <taxon>Protea</taxon>
    </lineage>
</organism>